<reference evidence="13 14" key="1">
    <citation type="submission" date="2015-11" db="EMBL/GenBank/DDBJ databases">
        <title>Sequence of Pedobacter ginsenosidimutans.</title>
        <authorList>
            <person name="Carson E."/>
            <person name="Keyser V."/>
            <person name="Newman J."/>
            <person name="Miller J."/>
        </authorList>
    </citation>
    <scope>NUCLEOTIDE SEQUENCE [LARGE SCALE GENOMIC DNA]</scope>
    <source>
        <strain evidence="13 14">KACC 14530</strain>
    </source>
</reference>
<dbReference type="NCBIfam" id="TIGR04057">
    <property type="entry name" value="SusC_RagA_signa"/>
    <property type="match status" value="1"/>
</dbReference>
<dbReference type="InterPro" id="IPR037066">
    <property type="entry name" value="Plug_dom_sf"/>
</dbReference>
<dbReference type="PROSITE" id="PS52016">
    <property type="entry name" value="TONB_DEPENDENT_REC_3"/>
    <property type="match status" value="1"/>
</dbReference>
<sequence>MRKIFLTWLFACMVTGLAFGQTRVISGVVTDNESLPLEAVTVVIVGTQKTVTTDANGSFKIEASAGQSLRFIYIGAEPLTIPITAESANLKVKLDIAINKLNEVVVTGYQKERKKDITGAVNVVDVSKIRDIPSGNAVKSLQGRVPGVLITTDGSPTGQATVRIRGIGTLGNNDPLYVIDGVPTKNGLEQLNQNDIESIQVLKDASSATIYGSRAANGVIIITTKKAKKGYSKIDFNASTSIQNYATKLKTLNAEERGRAYWQAAVNDKANPNNNQIYQYDWNNNFNNPVLNRVIFPEYIDAAKTMKAADTYWFDEIAQNSIIQSYDAALSNGGEKGNSLFSVGYYDNKGIVKESRSRKYTARFNSDYNYLDGKLKIGENFSASYIKNAQIPSSDILFASLVQQPIVPVYTTSGGWGGPAAGMTDRQNPVRLIEDNKQNDYNFYRLFGNAYADYQIIPGLNFRTNFGVDYNGSYQRLLKKSYVSGFLADPANQVSNAQTYQGNIIWQNTLNYKITKDKHNLEILAGQEYIKNISQEFSASRQGLAIENIDYAYLNAGSSNTLNGGSGAGNKLLSYFGKVNYSYNDRYIASVTLRRDGSSRFGKDNRYGTFPAFSLGWRMSEEKFIKDLGLFSDLKLRYGWGRSGNQEIPNNATRSLYSAIYGTDPTWDFDKGTAYDITGAGTGQLPSGFTLIQQGNDNLKWESLRESNFGLDFGLWNNKLTGSVDYFIKKTSDILISPAYLAILGDGGNRYSNGASLQNKGLDAILTYEDKIGDDFSFSLTGNFSLYRNKVTDLPKDVLASYPGNGTDKNVLGRPINSYFGYVADGLFTSQAEVDAYASQPGKGLGRIKYKDLNNDGVINDLDRDFIGDNSPKFTYGLNVSLSYKNFDMSFFLQAINVDVVNDFKTYTDFSSLWTGTNWGSRTLNAWSPSNPGSTIPALTLVDRNNEGRFSTYFIENGSYLKLRNLQVGYNLKKALNMKIQNFRIFVQGSNLFTIKSKSFTGTDPEIPNYGFPVPVVGTLGVNITL</sequence>
<dbReference type="SUPFAM" id="SSF56935">
    <property type="entry name" value="Porins"/>
    <property type="match status" value="1"/>
</dbReference>
<keyword evidence="5 9" id="KW-0798">TonB box</keyword>
<comment type="similarity">
    <text evidence="8 9">Belongs to the TonB-dependent receptor family.</text>
</comment>
<dbReference type="Gene3D" id="2.60.40.1120">
    <property type="entry name" value="Carboxypeptidase-like, regulatory domain"/>
    <property type="match status" value="1"/>
</dbReference>
<evidence type="ECO:0000313" key="13">
    <source>
        <dbReference type="EMBL" id="KRT14535.1"/>
    </source>
</evidence>
<accession>A0A0T5VL02</accession>
<protein>
    <submittedName>
        <fullName evidence="13">SusC/RagA family TonB-linked outer membrane protein</fullName>
    </submittedName>
</protein>
<evidence type="ECO:0000256" key="10">
    <source>
        <dbReference type="SAM" id="SignalP"/>
    </source>
</evidence>
<dbReference type="InterPro" id="IPR023996">
    <property type="entry name" value="TonB-dep_OMP_SusC/RagA"/>
</dbReference>
<dbReference type="Pfam" id="PF00593">
    <property type="entry name" value="TonB_dep_Rec_b-barrel"/>
    <property type="match status" value="1"/>
</dbReference>
<feature type="domain" description="TonB-dependent receptor-like beta-barrel" evidence="11">
    <location>
        <begin position="425"/>
        <end position="992"/>
    </location>
</feature>
<dbReference type="NCBIfam" id="TIGR04056">
    <property type="entry name" value="OMP_RagA_SusC"/>
    <property type="match status" value="1"/>
</dbReference>
<evidence type="ECO:0000313" key="14">
    <source>
        <dbReference type="Proteomes" id="UP000051950"/>
    </source>
</evidence>
<dbReference type="SUPFAM" id="SSF49464">
    <property type="entry name" value="Carboxypeptidase regulatory domain-like"/>
    <property type="match status" value="1"/>
</dbReference>
<dbReference type="InterPro" id="IPR000531">
    <property type="entry name" value="Beta-barrel_TonB"/>
</dbReference>
<keyword evidence="14" id="KW-1185">Reference proteome</keyword>
<keyword evidence="10" id="KW-0732">Signal</keyword>
<evidence type="ECO:0000256" key="3">
    <source>
        <dbReference type="ARBA" id="ARBA00022452"/>
    </source>
</evidence>
<dbReference type="InterPro" id="IPR023997">
    <property type="entry name" value="TonB-dep_OMP_SusC/RagA_CS"/>
</dbReference>
<evidence type="ECO:0000256" key="4">
    <source>
        <dbReference type="ARBA" id="ARBA00022692"/>
    </source>
</evidence>
<dbReference type="Gene3D" id="2.170.130.10">
    <property type="entry name" value="TonB-dependent receptor, plug domain"/>
    <property type="match status" value="1"/>
</dbReference>
<evidence type="ECO:0000256" key="9">
    <source>
        <dbReference type="RuleBase" id="RU003357"/>
    </source>
</evidence>
<dbReference type="AlphaFoldDB" id="A0A0T5VL02"/>
<feature type="signal peptide" evidence="10">
    <location>
        <begin position="1"/>
        <end position="20"/>
    </location>
</feature>
<gene>
    <name evidence="13" type="ORF">ASU31_19125</name>
</gene>
<keyword evidence="6 8" id="KW-0472">Membrane</keyword>
<proteinExistence type="inferred from homology"/>
<dbReference type="Gene3D" id="2.40.170.20">
    <property type="entry name" value="TonB-dependent receptor, beta-barrel domain"/>
    <property type="match status" value="1"/>
</dbReference>
<dbReference type="Pfam" id="PF13715">
    <property type="entry name" value="CarbopepD_reg_2"/>
    <property type="match status" value="1"/>
</dbReference>
<keyword evidence="3 8" id="KW-1134">Transmembrane beta strand</keyword>
<dbReference type="GO" id="GO:0009279">
    <property type="term" value="C:cell outer membrane"/>
    <property type="evidence" value="ECO:0007669"/>
    <property type="project" value="UniProtKB-SubCell"/>
</dbReference>
<evidence type="ECO:0000259" key="11">
    <source>
        <dbReference type="Pfam" id="PF00593"/>
    </source>
</evidence>
<organism evidence="13 14">
    <name type="scientific">Pedobacter ginsenosidimutans</name>
    <dbReference type="NCBI Taxonomy" id="687842"/>
    <lineage>
        <taxon>Bacteria</taxon>
        <taxon>Pseudomonadati</taxon>
        <taxon>Bacteroidota</taxon>
        <taxon>Sphingobacteriia</taxon>
        <taxon>Sphingobacteriales</taxon>
        <taxon>Sphingobacteriaceae</taxon>
        <taxon>Pedobacter</taxon>
    </lineage>
</organism>
<dbReference type="Proteomes" id="UP000051950">
    <property type="component" value="Unassembled WGS sequence"/>
</dbReference>
<keyword evidence="7 8" id="KW-0998">Cell outer membrane</keyword>
<evidence type="ECO:0000259" key="12">
    <source>
        <dbReference type="Pfam" id="PF07715"/>
    </source>
</evidence>
<evidence type="ECO:0000256" key="2">
    <source>
        <dbReference type="ARBA" id="ARBA00022448"/>
    </source>
</evidence>
<keyword evidence="4 8" id="KW-0812">Transmembrane</keyword>
<evidence type="ECO:0000256" key="8">
    <source>
        <dbReference type="PROSITE-ProRule" id="PRU01360"/>
    </source>
</evidence>
<dbReference type="InterPro" id="IPR012910">
    <property type="entry name" value="Plug_dom"/>
</dbReference>
<dbReference type="InterPro" id="IPR008969">
    <property type="entry name" value="CarboxyPept-like_regulatory"/>
</dbReference>
<dbReference type="Pfam" id="PF07715">
    <property type="entry name" value="Plug"/>
    <property type="match status" value="1"/>
</dbReference>
<dbReference type="EMBL" id="LMZQ01000017">
    <property type="protein sequence ID" value="KRT14535.1"/>
    <property type="molecule type" value="Genomic_DNA"/>
</dbReference>
<dbReference type="STRING" id="687842.ASU31_19125"/>
<evidence type="ECO:0000256" key="1">
    <source>
        <dbReference type="ARBA" id="ARBA00004571"/>
    </source>
</evidence>
<dbReference type="OrthoDB" id="9768177at2"/>
<evidence type="ECO:0000256" key="6">
    <source>
        <dbReference type="ARBA" id="ARBA00023136"/>
    </source>
</evidence>
<feature type="domain" description="TonB-dependent receptor plug" evidence="12">
    <location>
        <begin position="114"/>
        <end position="219"/>
    </location>
</feature>
<comment type="caution">
    <text evidence="13">The sequence shown here is derived from an EMBL/GenBank/DDBJ whole genome shotgun (WGS) entry which is preliminary data.</text>
</comment>
<dbReference type="RefSeq" id="WP_057933877.1">
    <property type="nucleotide sequence ID" value="NZ_LMZQ01000017.1"/>
</dbReference>
<feature type="chain" id="PRO_5006665242" evidence="10">
    <location>
        <begin position="21"/>
        <end position="1026"/>
    </location>
</feature>
<name>A0A0T5VL02_9SPHI</name>
<evidence type="ECO:0000256" key="7">
    <source>
        <dbReference type="ARBA" id="ARBA00023237"/>
    </source>
</evidence>
<evidence type="ECO:0000256" key="5">
    <source>
        <dbReference type="ARBA" id="ARBA00023077"/>
    </source>
</evidence>
<comment type="subcellular location">
    <subcellularLocation>
        <location evidence="1 8">Cell outer membrane</location>
        <topology evidence="1 8">Multi-pass membrane protein</topology>
    </subcellularLocation>
</comment>
<dbReference type="InterPro" id="IPR036942">
    <property type="entry name" value="Beta-barrel_TonB_sf"/>
</dbReference>
<keyword evidence="2 8" id="KW-0813">Transport</keyword>
<dbReference type="InterPro" id="IPR039426">
    <property type="entry name" value="TonB-dep_rcpt-like"/>
</dbReference>